<evidence type="ECO:0000313" key="2">
    <source>
        <dbReference type="EMBL" id="KKR14626.1"/>
    </source>
</evidence>
<name>A0A0G0NPD5_9BACT</name>
<dbReference type="InterPro" id="IPR003329">
    <property type="entry name" value="Cytidylyl_trans"/>
</dbReference>
<dbReference type="EMBL" id="LBWS01000022">
    <property type="protein sequence ID" value="KKR14626.1"/>
    <property type="molecule type" value="Genomic_DNA"/>
</dbReference>
<keyword evidence="2" id="KW-0548">Nucleotidyltransferase</keyword>
<dbReference type="Pfam" id="PF02348">
    <property type="entry name" value="CTP_transf_3"/>
    <property type="match status" value="1"/>
</dbReference>
<reference evidence="2 3" key="1">
    <citation type="journal article" date="2015" name="Nature">
        <title>rRNA introns, odd ribosomes, and small enigmatic genomes across a large radiation of phyla.</title>
        <authorList>
            <person name="Brown C.T."/>
            <person name="Hug L.A."/>
            <person name="Thomas B.C."/>
            <person name="Sharon I."/>
            <person name="Castelle C.J."/>
            <person name="Singh A."/>
            <person name="Wilkins M.J."/>
            <person name="Williams K.H."/>
            <person name="Banfield J.F."/>
        </authorList>
    </citation>
    <scope>NUCLEOTIDE SEQUENCE [LARGE SCALE GENOMIC DNA]</scope>
</reference>
<accession>A0A0G0NPD5</accession>
<evidence type="ECO:0000313" key="3">
    <source>
        <dbReference type="Proteomes" id="UP000034048"/>
    </source>
</evidence>
<dbReference type="InterPro" id="IPR050793">
    <property type="entry name" value="CMP-NeuNAc_synthase"/>
</dbReference>
<keyword evidence="2" id="KW-0808">Transferase</keyword>
<gene>
    <name evidence="2" type="ORF">UT42_C0022G0001</name>
</gene>
<dbReference type="Gene3D" id="3.90.550.10">
    <property type="entry name" value="Spore Coat Polysaccharide Biosynthesis Protein SpsA, Chain A"/>
    <property type="match status" value="1"/>
</dbReference>
<protein>
    <submittedName>
        <fullName evidence="2">Cytidylyltransferase domain protein</fullName>
    </submittedName>
</protein>
<dbReference type="PANTHER" id="PTHR21485">
    <property type="entry name" value="HAD SUPERFAMILY MEMBERS CMAS AND KDSC"/>
    <property type="match status" value="1"/>
</dbReference>
<dbReference type="GO" id="GO:0008781">
    <property type="term" value="F:N-acylneuraminate cytidylyltransferase activity"/>
    <property type="evidence" value="ECO:0007669"/>
    <property type="project" value="TreeGrafter"/>
</dbReference>
<proteinExistence type="predicted"/>
<dbReference type="SUPFAM" id="SSF53448">
    <property type="entry name" value="Nucleotide-diphospho-sugar transferases"/>
    <property type="match status" value="1"/>
</dbReference>
<dbReference type="InterPro" id="IPR029044">
    <property type="entry name" value="Nucleotide-diphossugar_trans"/>
</dbReference>
<evidence type="ECO:0000259" key="1">
    <source>
        <dbReference type="Pfam" id="PF01973"/>
    </source>
</evidence>
<dbReference type="AlphaFoldDB" id="A0A0G0NPD5"/>
<dbReference type="Pfam" id="PF01973">
    <property type="entry name" value="MptE-like"/>
    <property type="match status" value="1"/>
</dbReference>
<organism evidence="2 3">
    <name type="scientific">Candidatus Falkowbacteria bacterium GW2011_GWA2_39_24</name>
    <dbReference type="NCBI Taxonomy" id="1618634"/>
    <lineage>
        <taxon>Bacteria</taxon>
        <taxon>Candidatus Falkowiibacteriota</taxon>
    </lineage>
</organism>
<dbReference type="Gene3D" id="3.90.1480.10">
    <property type="entry name" value="Alpha-2,3-sialyltransferase"/>
    <property type="match status" value="1"/>
</dbReference>
<sequence length="465" mass="52916">MSLDSILSLQNAYKGKRGFIVATGPSLAYRNMSFLKDEITITMNLGPLMFDQWGFQPTFHLAADKYVYPKFKEMFEKTIYTASTKKVIIASACETFPEELCDENTFFSTIKHPQEVVDFSKNPIRDGFCRGKTVAYDAMQFAYFLGLSEVYILGMDMTVNHDWGSNSHCYELQKNSRFENIEFPKTNDSYIQRGLPGHPEYYPLIQKYFTKAKITFEQDGRTIINDSRSQMDVFLREDILNKFGYVPKIAAVIPAKGTSSRVTSKNSRPLGGKPLFLHVMDTALSAKTIDEVYLDTESEDVARLAENRKYNRIVRPVNLANNSTDGNKLLLFEASQITLADIYVQILPTAPFLSRETIDNAVYKLIKNPNIQSLMAVLKQKQYLWTSDGNPLNYDPKKIPNSIDLSPSIIETMGLYVIRKQELLKTKTRLGDKPLLFEIPLLESFDINTEEEFSIAEAIINGRGI</sequence>
<comment type="caution">
    <text evidence="2">The sequence shown here is derived from an EMBL/GenBank/DDBJ whole genome shotgun (WGS) entry which is preliminary data.</text>
</comment>
<dbReference type="CDD" id="cd02513">
    <property type="entry name" value="CMP-NeuAc_Synthase"/>
    <property type="match status" value="1"/>
</dbReference>
<dbReference type="Proteomes" id="UP000034048">
    <property type="component" value="Unassembled WGS sequence"/>
</dbReference>
<feature type="domain" description="6-hydroxymethylpterin diphosphokinase MptE-like" evidence="1">
    <location>
        <begin position="5"/>
        <end position="159"/>
    </location>
</feature>
<dbReference type="InterPro" id="IPR002826">
    <property type="entry name" value="MptE-like"/>
</dbReference>
<dbReference type="PANTHER" id="PTHR21485:SF6">
    <property type="entry name" value="N-ACYLNEURAMINATE CYTIDYLYLTRANSFERASE-RELATED"/>
    <property type="match status" value="1"/>
</dbReference>